<protein>
    <submittedName>
        <fullName evidence="2">Uncharacterized protein</fullName>
    </submittedName>
</protein>
<dbReference type="AlphaFoldDB" id="A0A445CRC6"/>
<gene>
    <name evidence="2" type="ORF">Ahy_A06g028641</name>
</gene>
<dbReference type="InterPro" id="IPR036890">
    <property type="entry name" value="HATPase_C_sf"/>
</dbReference>
<evidence type="ECO:0000313" key="2">
    <source>
        <dbReference type="EMBL" id="RYR53496.1"/>
    </source>
</evidence>
<proteinExistence type="inferred from homology"/>
<evidence type="ECO:0000313" key="3">
    <source>
        <dbReference type="Proteomes" id="UP000289738"/>
    </source>
</evidence>
<evidence type="ECO:0000256" key="1">
    <source>
        <dbReference type="ARBA" id="ARBA00006082"/>
    </source>
</evidence>
<dbReference type="GO" id="GO:0032300">
    <property type="term" value="C:mismatch repair complex"/>
    <property type="evidence" value="ECO:0007669"/>
    <property type="project" value="InterPro"/>
</dbReference>
<comment type="caution">
    <text evidence="2">The sequence shown here is derived from an EMBL/GenBank/DDBJ whole genome shotgun (WGS) entry which is preliminary data.</text>
</comment>
<name>A0A445CRC6_ARAHY</name>
<dbReference type="EMBL" id="SDMP01000006">
    <property type="protein sequence ID" value="RYR53496.1"/>
    <property type="molecule type" value="Genomic_DNA"/>
</dbReference>
<organism evidence="2 3">
    <name type="scientific">Arachis hypogaea</name>
    <name type="common">Peanut</name>
    <dbReference type="NCBI Taxonomy" id="3818"/>
    <lineage>
        <taxon>Eukaryota</taxon>
        <taxon>Viridiplantae</taxon>
        <taxon>Streptophyta</taxon>
        <taxon>Embryophyta</taxon>
        <taxon>Tracheophyta</taxon>
        <taxon>Spermatophyta</taxon>
        <taxon>Magnoliopsida</taxon>
        <taxon>eudicotyledons</taxon>
        <taxon>Gunneridae</taxon>
        <taxon>Pentapetalae</taxon>
        <taxon>rosids</taxon>
        <taxon>fabids</taxon>
        <taxon>Fabales</taxon>
        <taxon>Fabaceae</taxon>
        <taxon>Papilionoideae</taxon>
        <taxon>50 kb inversion clade</taxon>
        <taxon>dalbergioids sensu lato</taxon>
        <taxon>Dalbergieae</taxon>
        <taxon>Pterocarpus clade</taxon>
        <taxon>Arachis</taxon>
    </lineage>
</organism>
<dbReference type="PANTHER" id="PTHR10073:SF47">
    <property type="entry name" value="DNA MISMATCH REPAIR PROTEIN MLH3"/>
    <property type="match status" value="1"/>
</dbReference>
<dbReference type="Proteomes" id="UP000289738">
    <property type="component" value="Chromosome A06"/>
</dbReference>
<sequence length="213" mass="24287">MDLNWWEKDTVHCISFIVNALIPACCASNNIKFCNSDDLNATSGNFGFRGEALASISEVSLLEIVTRTYGRSTGYRKVLKPQPSYQSLLLPFTAKTLQYVCILVTTNLDSMLTHSSLACGLIHMLLSQLANRFEHLNSWNTKNEFKNKKKSRFQPCPAYILNISCLHSFYDLTFESSKTWVQFKESPSISPLTWYMKVIRGKILTFFQQKQAS</sequence>
<dbReference type="Gene3D" id="3.30.565.10">
    <property type="entry name" value="Histidine kinase-like ATPase, C-terminal domain"/>
    <property type="match status" value="1"/>
</dbReference>
<accession>A0A445CRC6</accession>
<dbReference type="GO" id="GO:0016887">
    <property type="term" value="F:ATP hydrolysis activity"/>
    <property type="evidence" value="ECO:0007669"/>
    <property type="project" value="InterPro"/>
</dbReference>
<dbReference type="GO" id="GO:0140664">
    <property type="term" value="F:ATP-dependent DNA damage sensor activity"/>
    <property type="evidence" value="ECO:0007669"/>
    <property type="project" value="InterPro"/>
</dbReference>
<dbReference type="InterPro" id="IPR014762">
    <property type="entry name" value="DNA_mismatch_repair_CS"/>
</dbReference>
<reference evidence="2 3" key="1">
    <citation type="submission" date="2019-01" db="EMBL/GenBank/DDBJ databases">
        <title>Sequencing of cultivated peanut Arachis hypogaea provides insights into genome evolution and oil improvement.</title>
        <authorList>
            <person name="Chen X."/>
        </authorList>
    </citation>
    <scope>NUCLEOTIDE SEQUENCE [LARGE SCALE GENOMIC DNA]</scope>
    <source>
        <strain evidence="3">cv. Fuhuasheng</strain>
        <tissue evidence="2">Leaves</tissue>
    </source>
</reference>
<comment type="similarity">
    <text evidence="1">Belongs to the DNA mismatch repair MutL/HexB family.</text>
</comment>
<dbReference type="InterPro" id="IPR038973">
    <property type="entry name" value="MutL/Mlh/Pms-like"/>
</dbReference>
<keyword evidence="3" id="KW-1185">Reference proteome</keyword>
<dbReference type="GO" id="GO:0006298">
    <property type="term" value="P:mismatch repair"/>
    <property type="evidence" value="ECO:0007669"/>
    <property type="project" value="InterPro"/>
</dbReference>
<dbReference type="PROSITE" id="PS00058">
    <property type="entry name" value="DNA_MISMATCH_REPAIR_1"/>
    <property type="match status" value="1"/>
</dbReference>
<dbReference type="PANTHER" id="PTHR10073">
    <property type="entry name" value="DNA MISMATCH REPAIR PROTEIN MLH, PMS, MUTL"/>
    <property type="match status" value="1"/>
</dbReference>
<dbReference type="STRING" id="3818.A0A445CRC6"/>